<comment type="caution">
    <text evidence="2">The sequence shown here is derived from an EMBL/GenBank/DDBJ whole genome shotgun (WGS) entry which is preliminary data.</text>
</comment>
<evidence type="ECO:0000313" key="2">
    <source>
        <dbReference type="EMBL" id="KFX69774.1"/>
    </source>
</evidence>
<name>A0A0A1YM75_9PSED</name>
<dbReference type="EMBL" id="AWSQ01000002">
    <property type="protein sequence ID" value="KFX69774.1"/>
    <property type="molecule type" value="Genomic_DNA"/>
</dbReference>
<accession>A0A0A1YM75</accession>
<dbReference type="eggNOG" id="COG3631">
    <property type="taxonomic scope" value="Bacteria"/>
</dbReference>
<dbReference type="InterPro" id="IPR032710">
    <property type="entry name" value="NTF2-like_dom_sf"/>
</dbReference>
<reference evidence="2 3" key="1">
    <citation type="journal article" date="2014" name="Genome Announc.">
        <title>Draft Genome Sequence of Petroleum Oil-Degrading Marine Bacterium Pseudomonas taeanensis Strain MS-3, Isolated from a Crude Oil-Contaminated Seashore.</title>
        <authorList>
            <person name="Lee S.Y."/>
            <person name="Kim S.H."/>
            <person name="Lee D.G."/>
            <person name="Shin S."/>
            <person name="Yun S.H."/>
            <person name="Choi C.W."/>
            <person name="Chung Y.H."/>
            <person name="Choi J.S."/>
            <person name="Kahng H.Y."/>
            <person name="Kim S.I."/>
        </authorList>
    </citation>
    <scope>NUCLEOTIDE SEQUENCE [LARGE SCALE GENOMIC DNA]</scope>
    <source>
        <strain evidence="2 3">MS-3</strain>
    </source>
</reference>
<proteinExistence type="predicted"/>
<dbReference type="STRING" id="1395571.TMS3_0109665"/>
<sequence length="156" mass="17753">MSHPNADLIRRFYQAFQQLDAESMAACYSDDVRFSDPVFEDLRGGDAADMWRMLAARAQDFSLTFDAVEANEQRGSARWVATYLFSQTGNTVVNRIEARFVFRDGKIVEHHDHFDLWRWARQALGMKGLVLGWAPPVQRAIRQQAAKGLAAFQAGR</sequence>
<feature type="domain" description="SnoaL-like" evidence="1">
    <location>
        <begin position="9"/>
        <end position="110"/>
    </location>
</feature>
<dbReference type="OrthoDB" id="391735at2"/>
<dbReference type="InterPro" id="IPR037401">
    <property type="entry name" value="SnoaL-like"/>
</dbReference>
<dbReference type="Pfam" id="PF12680">
    <property type="entry name" value="SnoaL_2"/>
    <property type="match status" value="1"/>
</dbReference>
<evidence type="ECO:0000259" key="1">
    <source>
        <dbReference type="Pfam" id="PF12680"/>
    </source>
</evidence>
<keyword evidence="2" id="KW-0413">Isomerase</keyword>
<dbReference type="RefSeq" id="WP_025165022.1">
    <property type="nucleotide sequence ID" value="NZ_AWSQ01000002.1"/>
</dbReference>
<dbReference type="GO" id="GO:0016853">
    <property type="term" value="F:isomerase activity"/>
    <property type="evidence" value="ECO:0007669"/>
    <property type="project" value="UniProtKB-KW"/>
</dbReference>
<evidence type="ECO:0000313" key="3">
    <source>
        <dbReference type="Proteomes" id="UP000030063"/>
    </source>
</evidence>
<keyword evidence="3" id="KW-1185">Reference proteome</keyword>
<dbReference type="Gene3D" id="3.10.450.50">
    <property type="match status" value="1"/>
</dbReference>
<dbReference type="SUPFAM" id="SSF54427">
    <property type="entry name" value="NTF2-like"/>
    <property type="match status" value="1"/>
</dbReference>
<dbReference type="AlphaFoldDB" id="A0A0A1YM75"/>
<organism evidence="2 3">
    <name type="scientific">Pseudomonas taeanensis MS-3</name>
    <dbReference type="NCBI Taxonomy" id="1395571"/>
    <lineage>
        <taxon>Bacteria</taxon>
        <taxon>Pseudomonadati</taxon>
        <taxon>Pseudomonadota</taxon>
        <taxon>Gammaproteobacteria</taxon>
        <taxon>Pseudomonadales</taxon>
        <taxon>Pseudomonadaceae</taxon>
        <taxon>Pseudomonas</taxon>
    </lineage>
</organism>
<dbReference type="Proteomes" id="UP000030063">
    <property type="component" value="Unassembled WGS sequence"/>
</dbReference>
<protein>
    <submittedName>
        <fullName evidence="2">Ketosteroid isomerase</fullName>
    </submittedName>
</protein>
<gene>
    <name evidence="2" type="ORF">TMS3_0109665</name>
</gene>